<name>A0A0E0EM01_9ORYZ</name>
<proteinExistence type="predicted"/>
<dbReference type="Gramene" id="OMERI08G13320.1">
    <property type="protein sequence ID" value="OMERI08G13320.1"/>
    <property type="gene ID" value="OMERI08G13320"/>
</dbReference>
<dbReference type="HOGENOM" id="CLU_2853594_0_0_1"/>
<accession>A0A0E0EM01</accession>
<keyword evidence="2" id="KW-1185">Reference proteome</keyword>
<sequence>MASPLMVFTSWFHGRCVKWDDMENGGFHKIMAYFPDNLVNLAHVPNEVHVTNHLSILFTILTVVK</sequence>
<dbReference type="AlphaFoldDB" id="A0A0E0EM01"/>
<reference evidence="1" key="1">
    <citation type="submission" date="2015-04" db="UniProtKB">
        <authorList>
            <consortium name="EnsemblPlants"/>
        </authorList>
    </citation>
    <scope>IDENTIFICATION</scope>
</reference>
<dbReference type="STRING" id="40149.A0A0E0EM01"/>
<dbReference type="EnsemblPlants" id="OMERI08G13320.1">
    <property type="protein sequence ID" value="OMERI08G13320.1"/>
    <property type="gene ID" value="OMERI08G13320"/>
</dbReference>
<evidence type="ECO:0000313" key="1">
    <source>
        <dbReference type="EnsemblPlants" id="OMERI08G13320.1"/>
    </source>
</evidence>
<evidence type="ECO:0000313" key="2">
    <source>
        <dbReference type="Proteomes" id="UP000008021"/>
    </source>
</evidence>
<protein>
    <submittedName>
        <fullName evidence="1">Uncharacterized protein</fullName>
    </submittedName>
</protein>
<dbReference type="Proteomes" id="UP000008021">
    <property type="component" value="Chromosome 8"/>
</dbReference>
<organism evidence="1">
    <name type="scientific">Oryza meridionalis</name>
    <dbReference type="NCBI Taxonomy" id="40149"/>
    <lineage>
        <taxon>Eukaryota</taxon>
        <taxon>Viridiplantae</taxon>
        <taxon>Streptophyta</taxon>
        <taxon>Embryophyta</taxon>
        <taxon>Tracheophyta</taxon>
        <taxon>Spermatophyta</taxon>
        <taxon>Magnoliopsida</taxon>
        <taxon>Liliopsida</taxon>
        <taxon>Poales</taxon>
        <taxon>Poaceae</taxon>
        <taxon>BOP clade</taxon>
        <taxon>Oryzoideae</taxon>
        <taxon>Oryzeae</taxon>
        <taxon>Oryzinae</taxon>
        <taxon>Oryza</taxon>
    </lineage>
</organism>
<reference evidence="1" key="2">
    <citation type="submission" date="2018-05" db="EMBL/GenBank/DDBJ databases">
        <title>OmerRS3 (Oryza meridionalis Reference Sequence Version 3).</title>
        <authorList>
            <person name="Zhang J."/>
            <person name="Kudrna D."/>
            <person name="Lee S."/>
            <person name="Talag J."/>
            <person name="Welchert J."/>
            <person name="Wing R.A."/>
        </authorList>
    </citation>
    <scope>NUCLEOTIDE SEQUENCE [LARGE SCALE GENOMIC DNA]</scope>
    <source>
        <strain evidence="1">cv. OR44</strain>
    </source>
</reference>